<accession>A0ABX1X1P2</accession>
<keyword evidence="1" id="KW-0732">Signal</keyword>
<sequence>MNLKSLTLLFFSITLIQLANGQENFKSLTISSDSIKTSPILAEINNDSIVILEYKKIRYDDMPGVVDERVVYIDFQKRNILNEINKVKSQLESIINGNSFQKVYKAGDKTYKKITEKEIIKTYIPIHKLNGHYVAFLPDLEHPRIISDTAFFYKDDEGLMQHSIQEFFKENNTYSLLYQDFKGKVSKKEIKYYDTTKGILVWKETHVGVNDNEFINFRLYIPLDDLIKYPLLNIQNTGGLDDIYEKFDKVDLEKKFK</sequence>
<protein>
    <submittedName>
        <fullName evidence="2">Uncharacterized protein</fullName>
    </submittedName>
</protein>
<feature type="signal peptide" evidence="1">
    <location>
        <begin position="1"/>
        <end position="21"/>
    </location>
</feature>
<evidence type="ECO:0000313" key="2">
    <source>
        <dbReference type="EMBL" id="NOU62340.1"/>
    </source>
</evidence>
<dbReference type="RefSeq" id="WP_171597589.1">
    <property type="nucleotide sequence ID" value="NZ_RZNH01000075.1"/>
</dbReference>
<reference evidence="2 3" key="1">
    <citation type="submission" date="2018-12" db="EMBL/GenBank/DDBJ databases">
        <title>Marinifilum JC070 sp. nov., a marine bacterium isolated from Yongle Blue Hole in the South China Sea.</title>
        <authorList>
            <person name="Fu T."/>
        </authorList>
    </citation>
    <scope>NUCLEOTIDE SEQUENCE [LARGE SCALE GENOMIC DNA]</scope>
    <source>
        <strain evidence="2 3">JC070</strain>
    </source>
</reference>
<dbReference type="Proteomes" id="UP000732105">
    <property type="component" value="Unassembled WGS sequence"/>
</dbReference>
<evidence type="ECO:0000256" key="1">
    <source>
        <dbReference type="SAM" id="SignalP"/>
    </source>
</evidence>
<comment type="caution">
    <text evidence="2">The sequence shown here is derived from an EMBL/GenBank/DDBJ whole genome shotgun (WGS) entry which is preliminary data.</text>
</comment>
<keyword evidence="3" id="KW-1185">Reference proteome</keyword>
<name>A0ABX1X1P2_9BACT</name>
<proteinExistence type="predicted"/>
<dbReference type="EMBL" id="RZNH01000075">
    <property type="protein sequence ID" value="NOU62340.1"/>
    <property type="molecule type" value="Genomic_DNA"/>
</dbReference>
<organism evidence="2 3">
    <name type="scientific">Marinifilum caeruleilacunae</name>
    <dbReference type="NCBI Taxonomy" id="2499076"/>
    <lineage>
        <taxon>Bacteria</taxon>
        <taxon>Pseudomonadati</taxon>
        <taxon>Bacteroidota</taxon>
        <taxon>Bacteroidia</taxon>
        <taxon>Marinilabiliales</taxon>
        <taxon>Marinifilaceae</taxon>
    </lineage>
</organism>
<feature type="chain" id="PRO_5047072411" evidence="1">
    <location>
        <begin position="22"/>
        <end position="257"/>
    </location>
</feature>
<evidence type="ECO:0000313" key="3">
    <source>
        <dbReference type="Proteomes" id="UP000732105"/>
    </source>
</evidence>
<gene>
    <name evidence="2" type="ORF">ELS83_21350</name>
</gene>